<dbReference type="AlphaFoldDB" id="A0A8H9KZ07"/>
<proteinExistence type="predicted"/>
<keyword evidence="2" id="KW-1185">Reference proteome</keyword>
<sequence length="418" mass="47520">MLIYGDNYVARKIADQAILSNIPVLVVLSGKDEMSDLEKELQQNSKIDNNPLNENKPINELGSLEAGARVIQNHMQLKSNLLTLFENTQVNKITKGKRNWEVVLSNKQKFSVISVLDASSDAALTKLSNIKFDSPEIKEYTAAKDMKLAESRTTLASMEMHGQMSVVFLKDILQFEKDNFFDLGSARSVVFNEKDTLNQSFELCQALAATVGYLAFFKTDSKKIDIRKLQAELLSLFSDIIPYQDILLNINEEVETEGGVILPEKTADSVKTTSNVIANTKPFKANPHYKAIQKCYLTGFFLGKSDGNRYIFDKDSPVRFAEIKDVLNNIYTRSQLWFLDNYRDEELTWKDMISLIKFISFKGDEVEKYIAKEWSNKLKFEGEYKPENKVTREQFAVVTDLFSTAFSKAINLDGSFVK</sequence>
<evidence type="ECO:0000313" key="2">
    <source>
        <dbReference type="Proteomes" id="UP000614460"/>
    </source>
</evidence>
<dbReference type="EMBL" id="BMKM01000011">
    <property type="protein sequence ID" value="GGE31127.1"/>
    <property type="molecule type" value="Genomic_DNA"/>
</dbReference>
<name>A0A8H9KZ07_9SPHI</name>
<reference evidence="1" key="2">
    <citation type="submission" date="2020-09" db="EMBL/GenBank/DDBJ databases">
        <authorList>
            <person name="Sun Q."/>
            <person name="Zhou Y."/>
        </authorList>
    </citation>
    <scope>NUCLEOTIDE SEQUENCE</scope>
    <source>
        <strain evidence="1">CGMCC 1.15966</strain>
    </source>
</reference>
<protein>
    <submittedName>
        <fullName evidence="1">Uncharacterized protein</fullName>
    </submittedName>
</protein>
<comment type="caution">
    <text evidence="1">The sequence shown here is derived from an EMBL/GenBank/DDBJ whole genome shotgun (WGS) entry which is preliminary data.</text>
</comment>
<dbReference type="Proteomes" id="UP000614460">
    <property type="component" value="Unassembled WGS sequence"/>
</dbReference>
<evidence type="ECO:0000313" key="1">
    <source>
        <dbReference type="EMBL" id="GGE31127.1"/>
    </source>
</evidence>
<organism evidence="1 2">
    <name type="scientific">Sphingobacterium cellulitidis</name>
    <dbReference type="NCBI Taxonomy" id="1768011"/>
    <lineage>
        <taxon>Bacteria</taxon>
        <taxon>Pseudomonadati</taxon>
        <taxon>Bacteroidota</taxon>
        <taxon>Sphingobacteriia</taxon>
        <taxon>Sphingobacteriales</taxon>
        <taxon>Sphingobacteriaceae</taxon>
        <taxon>Sphingobacterium</taxon>
    </lineage>
</organism>
<accession>A0A8H9KZ07</accession>
<gene>
    <name evidence="1" type="ORF">GCM10011516_31100</name>
</gene>
<reference evidence="1" key="1">
    <citation type="journal article" date="2014" name="Int. J. Syst. Evol. Microbiol.">
        <title>Complete genome sequence of Corynebacterium casei LMG S-19264T (=DSM 44701T), isolated from a smear-ripened cheese.</title>
        <authorList>
            <consortium name="US DOE Joint Genome Institute (JGI-PGF)"/>
            <person name="Walter F."/>
            <person name="Albersmeier A."/>
            <person name="Kalinowski J."/>
            <person name="Ruckert C."/>
        </authorList>
    </citation>
    <scope>NUCLEOTIDE SEQUENCE</scope>
    <source>
        <strain evidence="1">CGMCC 1.15966</strain>
    </source>
</reference>